<name>A0AAU9F2Q9_9BACT</name>
<dbReference type="SUPFAM" id="SSF53822">
    <property type="entry name" value="Periplasmic binding protein-like I"/>
    <property type="match status" value="1"/>
</dbReference>
<protein>
    <submittedName>
        <fullName evidence="5">ABC transporter substrate-binding protein</fullName>
    </submittedName>
</protein>
<feature type="domain" description="Leucine-binding protein" evidence="4">
    <location>
        <begin position="19"/>
        <end position="354"/>
    </location>
</feature>
<evidence type="ECO:0000256" key="2">
    <source>
        <dbReference type="ARBA" id="ARBA00022729"/>
    </source>
</evidence>
<evidence type="ECO:0000256" key="1">
    <source>
        <dbReference type="ARBA" id="ARBA00010062"/>
    </source>
</evidence>
<dbReference type="PANTHER" id="PTHR30483:SF6">
    <property type="entry name" value="PERIPLASMIC BINDING PROTEIN OF ABC TRANSPORTER FOR NATURAL AMINO ACIDS"/>
    <property type="match status" value="1"/>
</dbReference>
<dbReference type="CDD" id="cd06327">
    <property type="entry name" value="PBP1_SBP-like"/>
    <property type="match status" value="1"/>
</dbReference>
<evidence type="ECO:0000313" key="6">
    <source>
        <dbReference type="Proteomes" id="UP001366166"/>
    </source>
</evidence>
<reference evidence="6" key="1">
    <citation type="journal article" date="2023" name="Arch. Microbiol.">
        <title>Desulfoferula mesophilus gen. nov. sp. nov., a mesophilic sulfate-reducing bacterium isolated from a brackish lake sediment.</title>
        <authorList>
            <person name="Watanabe T."/>
            <person name="Yabe T."/>
            <person name="Tsuji J.M."/>
            <person name="Fukui M."/>
        </authorList>
    </citation>
    <scope>NUCLEOTIDE SEQUENCE [LARGE SCALE GENOMIC DNA]</scope>
    <source>
        <strain evidence="6">12FAK</strain>
    </source>
</reference>
<evidence type="ECO:0000313" key="5">
    <source>
        <dbReference type="EMBL" id="BEQ15902.1"/>
    </source>
</evidence>
<evidence type="ECO:0000259" key="4">
    <source>
        <dbReference type="Pfam" id="PF13458"/>
    </source>
</evidence>
<evidence type="ECO:0000256" key="3">
    <source>
        <dbReference type="SAM" id="SignalP"/>
    </source>
</evidence>
<organism evidence="5 6">
    <name type="scientific">Desulfoferula mesophila</name>
    <dbReference type="NCBI Taxonomy" id="3058419"/>
    <lineage>
        <taxon>Bacteria</taxon>
        <taxon>Pseudomonadati</taxon>
        <taxon>Thermodesulfobacteriota</taxon>
        <taxon>Desulfarculia</taxon>
        <taxon>Desulfarculales</taxon>
        <taxon>Desulfarculaceae</taxon>
        <taxon>Desulfoferula</taxon>
    </lineage>
</organism>
<keyword evidence="6" id="KW-1185">Reference proteome</keyword>
<comment type="similarity">
    <text evidence="1">Belongs to the leucine-binding protein family.</text>
</comment>
<dbReference type="InterPro" id="IPR028082">
    <property type="entry name" value="Peripla_BP_I"/>
</dbReference>
<feature type="signal peptide" evidence="3">
    <location>
        <begin position="1"/>
        <end position="15"/>
    </location>
</feature>
<dbReference type="InterPro" id="IPR028081">
    <property type="entry name" value="Leu-bd"/>
</dbReference>
<dbReference type="KEGG" id="dmp:FAK_29680"/>
<dbReference type="Pfam" id="PF13458">
    <property type="entry name" value="Peripla_BP_6"/>
    <property type="match status" value="1"/>
</dbReference>
<gene>
    <name evidence="5" type="ORF">FAK_29680</name>
</gene>
<dbReference type="Proteomes" id="UP001366166">
    <property type="component" value="Chromosome"/>
</dbReference>
<sequence length="390" mass="42042">MLAAALLMVGGPAVAAKVVKVGIVSVLSGPVAVIGNGEKWAAEMAVADFEGIEGTKIELVVRDHAYNPGVANEKAKELYEKENVDVIIACPNSAAALAVAQQAKLHKKLFISTSAGTTDLIGKACNRYVFKWNYNDYMLATTVGILGAEKLGKRWYTITSDYAWGHNLLKHFTEAVESKGGKVVGNDMVALHTSDYSPYILKAMNAKPEVLALLNVGKDAVNSTKAAAEYGLKKKVTIVHALLFEPSIRGGGVATFAGDYTAAPWNWVVDNPGARDFADRYLKKTGERPHFMAAAVYSAVTQYLLAVKRAGGADTEKVIKALEGHTFKDMFANPGYVRPEDHQQVGKAYLLRVKQPDQVKGTDDYFEVVGSLPAEQAFGKPGQFGCKLNK</sequence>
<keyword evidence="2 3" id="KW-0732">Signal</keyword>
<dbReference type="InterPro" id="IPR051010">
    <property type="entry name" value="BCAA_transport"/>
</dbReference>
<proteinExistence type="inferred from homology"/>
<dbReference type="Gene3D" id="3.40.50.2300">
    <property type="match status" value="2"/>
</dbReference>
<dbReference type="AlphaFoldDB" id="A0AAU9F2Q9"/>
<dbReference type="EMBL" id="AP028679">
    <property type="protein sequence ID" value="BEQ15902.1"/>
    <property type="molecule type" value="Genomic_DNA"/>
</dbReference>
<dbReference type="PANTHER" id="PTHR30483">
    <property type="entry name" value="LEUCINE-SPECIFIC-BINDING PROTEIN"/>
    <property type="match status" value="1"/>
</dbReference>
<feature type="chain" id="PRO_5043426166" evidence="3">
    <location>
        <begin position="16"/>
        <end position="390"/>
    </location>
</feature>
<accession>A0AAU9F2Q9</accession>